<dbReference type="GO" id="GO:0009097">
    <property type="term" value="P:isoleucine biosynthetic process"/>
    <property type="evidence" value="ECO:0007669"/>
    <property type="project" value="TreeGrafter"/>
</dbReference>
<dbReference type="PANTHER" id="PTHR48078:SF2">
    <property type="entry name" value="CATABOLIC L-SERINE_THREONINE DEHYDRATASE"/>
    <property type="match status" value="1"/>
</dbReference>
<dbReference type="EMBL" id="KB445795">
    <property type="protein sequence ID" value="EMD38624.1"/>
    <property type="molecule type" value="Genomic_DNA"/>
</dbReference>
<dbReference type="InterPro" id="IPR036052">
    <property type="entry name" value="TrpB-like_PALP_sf"/>
</dbReference>
<accession>M2PQ10</accession>
<organism evidence="8 9">
    <name type="scientific">Ceriporiopsis subvermispora (strain B)</name>
    <name type="common">White-rot fungus</name>
    <name type="synonym">Gelatoporia subvermispora</name>
    <dbReference type="NCBI Taxonomy" id="914234"/>
    <lineage>
        <taxon>Eukaryota</taxon>
        <taxon>Fungi</taxon>
        <taxon>Dikarya</taxon>
        <taxon>Basidiomycota</taxon>
        <taxon>Agaricomycotina</taxon>
        <taxon>Agaricomycetes</taxon>
        <taxon>Polyporales</taxon>
        <taxon>Gelatoporiaceae</taxon>
        <taxon>Gelatoporia</taxon>
    </lineage>
</organism>
<dbReference type="OrthoDB" id="7773036at2759"/>
<dbReference type="EC" id="4.3.1.17" evidence="3"/>
<reference evidence="8 9" key="1">
    <citation type="journal article" date="2012" name="Proc. Natl. Acad. Sci. U.S.A.">
        <title>Comparative genomics of Ceriporiopsis subvermispora and Phanerochaete chrysosporium provide insight into selective ligninolysis.</title>
        <authorList>
            <person name="Fernandez-Fueyo E."/>
            <person name="Ruiz-Duenas F.J."/>
            <person name="Ferreira P."/>
            <person name="Floudas D."/>
            <person name="Hibbett D.S."/>
            <person name="Canessa P."/>
            <person name="Larrondo L.F."/>
            <person name="James T.Y."/>
            <person name="Seelenfreund D."/>
            <person name="Lobos S."/>
            <person name="Polanco R."/>
            <person name="Tello M."/>
            <person name="Honda Y."/>
            <person name="Watanabe T."/>
            <person name="Watanabe T."/>
            <person name="Ryu J.S."/>
            <person name="Kubicek C.P."/>
            <person name="Schmoll M."/>
            <person name="Gaskell J."/>
            <person name="Hammel K.E."/>
            <person name="St John F.J."/>
            <person name="Vanden Wymelenberg A."/>
            <person name="Sabat G."/>
            <person name="Splinter BonDurant S."/>
            <person name="Syed K."/>
            <person name="Yadav J.S."/>
            <person name="Doddapaneni H."/>
            <person name="Subramanian V."/>
            <person name="Lavin J.L."/>
            <person name="Oguiza J.A."/>
            <person name="Perez G."/>
            <person name="Pisabarro A.G."/>
            <person name="Ramirez L."/>
            <person name="Santoyo F."/>
            <person name="Master E."/>
            <person name="Coutinho P.M."/>
            <person name="Henrissat B."/>
            <person name="Lombard V."/>
            <person name="Magnuson J.K."/>
            <person name="Kuees U."/>
            <person name="Hori C."/>
            <person name="Igarashi K."/>
            <person name="Samejima M."/>
            <person name="Held B.W."/>
            <person name="Barry K.W."/>
            <person name="LaButti K.M."/>
            <person name="Lapidus A."/>
            <person name="Lindquist E.A."/>
            <person name="Lucas S.M."/>
            <person name="Riley R."/>
            <person name="Salamov A.A."/>
            <person name="Hoffmeister D."/>
            <person name="Schwenk D."/>
            <person name="Hadar Y."/>
            <person name="Yarden O."/>
            <person name="de Vries R.P."/>
            <person name="Wiebenga A."/>
            <person name="Stenlid J."/>
            <person name="Eastwood D."/>
            <person name="Grigoriev I.V."/>
            <person name="Berka R.M."/>
            <person name="Blanchette R.A."/>
            <person name="Kersten P."/>
            <person name="Martinez A.T."/>
            <person name="Vicuna R."/>
            <person name="Cullen D."/>
        </authorList>
    </citation>
    <scope>NUCLEOTIDE SEQUENCE [LARGE SCALE GENOMIC DNA]</scope>
    <source>
        <strain evidence="8 9">B</strain>
    </source>
</reference>
<dbReference type="AlphaFoldDB" id="M2PQ10"/>
<evidence type="ECO:0000256" key="3">
    <source>
        <dbReference type="ARBA" id="ARBA00012093"/>
    </source>
</evidence>
<comment type="cofactor">
    <cofactor evidence="1">
        <name>pyridoxal 5'-phosphate</name>
        <dbReference type="ChEBI" id="CHEBI:597326"/>
    </cofactor>
</comment>
<keyword evidence="5" id="KW-0456">Lyase</keyword>
<evidence type="ECO:0000256" key="1">
    <source>
        <dbReference type="ARBA" id="ARBA00001933"/>
    </source>
</evidence>
<dbReference type="GO" id="GO:0006565">
    <property type="term" value="P:L-serine catabolic process"/>
    <property type="evidence" value="ECO:0007669"/>
    <property type="project" value="TreeGrafter"/>
</dbReference>
<dbReference type="GO" id="GO:0006567">
    <property type="term" value="P:L-threonine catabolic process"/>
    <property type="evidence" value="ECO:0007669"/>
    <property type="project" value="TreeGrafter"/>
</dbReference>
<proteinExistence type="inferred from homology"/>
<sequence length="382" mass="41223">MTANGTTDKPPWLETPLIYSPHISARLDCDVYLKLDNLQRAHSFKSRGISYFVQHAIRTHGPSVHLVIASSGNAGLAAACAAHALNARCTVCLPDSVSTSTLEFLRREGANVVIDGQCLAQALDRARKIAEEESNALMIPIYDNPLLWEGHASLVHEVSRQLPRGTTPDAVFCSVGGGGLVGGVLQGCQQVGWENVRLVAMETLGSNCLYEALALNPAVFSGTERGPHENVTSVHDKEYDVNVAHLAKLTSQVVSLSASVASAGVVKLALQHKGGIKSVCVPDAMAMMAGLRFADEHKMLVELACATTLTPAYWGSQELFDKLVPPSEDGRRRVVVFEVCGGFNVSLADMEKYRKEVEVDMQSGIAWNILCNGERWSMQPSI</sequence>
<evidence type="ECO:0000259" key="7">
    <source>
        <dbReference type="Pfam" id="PF00291"/>
    </source>
</evidence>
<comment type="similarity">
    <text evidence="2">Belongs to the serine/threonine dehydratase family.</text>
</comment>
<evidence type="ECO:0000313" key="8">
    <source>
        <dbReference type="EMBL" id="EMD38624.1"/>
    </source>
</evidence>
<protein>
    <recommendedName>
        <fullName evidence="3">L-serine ammonia-lyase</fullName>
        <ecNumber evidence="3">4.3.1.17</ecNumber>
    </recommendedName>
</protein>
<dbReference type="HOGENOM" id="CLU_021152_3_0_1"/>
<name>M2PQ10_CERS8</name>
<dbReference type="Pfam" id="PF00291">
    <property type="entry name" value="PALP"/>
    <property type="match status" value="1"/>
</dbReference>
<evidence type="ECO:0000256" key="6">
    <source>
        <dbReference type="ARBA" id="ARBA00049406"/>
    </source>
</evidence>
<keyword evidence="4" id="KW-0663">Pyridoxal phosphate</keyword>
<dbReference type="InterPro" id="IPR050147">
    <property type="entry name" value="Ser/Thr_Dehydratase"/>
</dbReference>
<evidence type="ECO:0000256" key="2">
    <source>
        <dbReference type="ARBA" id="ARBA00010869"/>
    </source>
</evidence>
<dbReference type="STRING" id="914234.M2PQ10"/>
<feature type="domain" description="Tryptophan synthase beta chain-like PALP" evidence="7">
    <location>
        <begin position="14"/>
        <end position="312"/>
    </location>
</feature>
<keyword evidence="9" id="KW-1185">Reference proteome</keyword>
<evidence type="ECO:0000256" key="5">
    <source>
        <dbReference type="ARBA" id="ARBA00023239"/>
    </source>
</evidence>
<dbReference type="InterPro" id="IPR001926">
    <property type="entry name" value="TrpB-like_PALP"/>
</dbReference>
<dbReference type="Gene3D" id="3.40.50.1100">
    <property type="match status" value="2"/>
</dbReference>
<evidence type="ECO:0000313" key="9">
    <source>
        <dbReference type="Proteomes" id="UP000016930"/>
    </source>
</evidence>
<evidence type="ECO:0000256" key="4">
    <source>
        <dbReference type="ARBA" id="ARBA00022898"/>
    </source>
</evidence>
<comment type="catalytic activity">
    <reaction evidence="6">
        <text>L-serine = pyruvate + NH4(+)</text>
        <dbReference type="Rhea" id="RHEA:19169"/>
        <dbReference type="ChEBI" id="CHEBI:15361"/>
        <dbReference type="ChEBI" id="CHEBI:28938"/>
        <dbReference type="ChEBI" id="CHEBI:33384"/>
        <dbReference type="EC" id="4.3.1.17"/>
    </reaction>
</comment>
<dbReference type="GO" id="GO:0003941">
    <property type="term" value="F:L-serine ammonia-lyase activity"/>
    <property type="evidence" value="ECO:0007669"/>
    <property type="project" value="UniProtKB-EC"/>
</dbReference>
<dbReference type="PANTHER" id="PTHR48078">
    <property type="entry name" value="THREONINE DEHYDRATASE, MITOCHONDRIAL-RELATED"/>
    <property type="match status" value="1"/>
</dbReference>
<gene>
    <name evidence="8" type="ORF">CERSUDRAFT_113802</name>
</gene>
<dbReference type="SUPFAM" id="SSF53686">
    <property type="entry name" value="Tryptophan synthase beta subunit-like PLP-dependent enzymes"/>
    <property type="match status" value="1"/>
</dbReference>
<dbReference type="Proteomes" id="UP000016930">
    <property type="component" value="Unassembled WGS sequence"/>
</dbReference>
<dbReference type="GO" id="GO:0004794">
    <property type="term" value="F:threonine deaminase activity"/>
    <property type="evidence" value="ECO:0007669"/>
    <property type="project" value="TreeGrafter"/>
</dbReference>